<sequence length="193" mass="20605">MVTVDAPRIALLVEGNSDRAALHALAAREQRDLASDAVDVVPMGGITNIRAFALHFGPRGLGLALAGLYDAGEEGFVRRGLVAAGLPAAAEPGGLEHLGFFRCEADLEEELIRALGVDGVEAVIDAAGERRSLERLRQMPAQQGWTPAMVLRRFLGSRSGRKAKYAALMVEALAPDRVPAPLRAVLDQSNRDF</sequence>
<evidence type="ECO:0000313" key="3">
    <source>
        <dbReference type="Proteomes" id="UP000580910"/>
    </source>
</evidence>
<proteinExistence type="predicted"/>
<dbReference type="Pfam" id="PF20469">
    <property type="entry name" value="OLD-like_TOPRIM"/>
    <property type="match status" value="1"/>
</dbReference>
<dbReference type="InterPro" id="IPR034139">
    <property type="entry name" value="TOPRIM_OLD"/>
</dbReference>
<dbReference type="AlphaFoldDB" id="A0A7W3IZX3"/>
<evidence type="ECO:0000259" key="1">
    <source>
        <dbReference type="Pfam" id="PF20469"/>
    </source>
</evidence>
<accession>A0A7W3IZX3</accession>
<dbReference type="RefSeq" id="WP_182538907.1">
    <property type="nucleotide sequence ID" value="NZ_JACGXA010000001.1"/>
</dbReference>
<feature type="domain" description="OLD protein-like TOPRIM" evidence="1">
    <location>
        <begin position="10"/>
        <end position="56"/>
    </location>
</feature>
<keyword evidence="3" id="KW-1185">Reference proteome</keyword>
<dbReference type="EMBL" id="JACGXA010000001">
    <property type="protein sequence ID" value="MBA8803770.1"/>
    <property type="molecule type" value="Genomic_DNA"/>
</dbReference>
<reference evidence="2 3" key="1">
    <citation type="submission" date="2020-07" db="EMBL/GenBank/DDBJ databases">
        <title>Sequencing the genomes of 1000 actinobacteria strains.</title>
        <authorList>
            <person name="Klenk H.-P."/>
        </authorList>
    </citation>
    <scope>NUCLEOTIDE SEQUENCE [LARGE SCALE GENOMIC DNA]</scope>
    <source>
        <strain evidence="2 3">DSM 21349</strain>
    </source>
</reference>
<organism evidence="2 3">
    <name type="scientific">Nocardioides ginsengisegetis</name>
    <dbReference type="NCBI Taxonomy" id="661491"/>
    <lineage>
        <taxon>Bacteria</taxon>
        <taxon>Bacillati</taxon>
        <taxon>Actinomycetota</taxon>
        <taxon>Actinomycetes</taxon>
        <taxon>Propionibacteriales</taxon>
        <taxon>Nocardioidaceae</taxon>
        <taxon>Nocardioides</taxon>
    </lineage>
</organism>
<dbReference type="Proteomes" id="UP000580910">
    <property type="component" value="Unassembled WGS sequence"/>
</dbReference>
<comment type="caution">
    <text evidence="2">The sequence shown here is derived from an EMBL/GenBank/DDBJ whole genome shotgun (WGS) entry which is preliminary data.</text>
</comment>
<name>A0A7W3IZX3_9ACTN</name>
<evidence type="ECO:0000313" key="2">
    <source>
        <dbReference type="EMBL" id="MBA8803770.1"/>
    </source>
</evidence>
<protein>
    <recommendedName>
        <fullName evidence="1">OLD protein-like TOPRIM domain-containing protein</fullName>
    </recommendedName>
</protein>
<gene>
    <name evidence="2" type="ORF">FB382_002061</name>
</gene>